<dbReference type="Gene3D" id="3.30.70.100">
    <property type="match status" value="1"/>
</dbReference>
<proteinExistence type="predicted"/>
<evidence type="ECO:0000256" key="1">
    <source>
        <dbReference type="SAM" id="SignalP"/>
    </source>
</evidence>
<keyword evidence="4" id="KW-1185">Reference proteome</keyword>
<dbReference type="Pfam" id="PF07876">
    <property type="entry name" value="Dabb"/>
    <property type="match status" value="1"/>
</dbReference>
<dbReference type="SUPFAM" id="SSF54909">
    <property type="entry name" value="Dimeric alpha+beta barrel"/>
    <property type="match status" value="1"/>
</dbReference>
<organism evidence="3 4">
    <name type="scientific">Sphingobacterium litopenaei</name>
    <dbReference type="NCBI Taxonomy" id="2763500"/>
    <lineage>
        <taxon>Bacteria</taxon>
        <taxon>Pseudomonadati</taxon>
        <taxon>Bacteroidota</taxon>
        <taxon>Sphingobacteriia</taxon>
        <taxon>Sphingobacteriales</taxon>
        <taxon>Sphingobacteriaceae</taxon>
        <taxon>Sphingobacterium</taxon>
    </lineage>
</organism>
<dbReference type="InterPro" id="IPR013097">
    <property type="entry name" value="Dabb"/>
</dbReference>
<sequence length="142" mass="15875">MKRRFFLGAGIAGISTSVLASCTVSSNPNEEKGNTMKSGNIIHQVYFWLKEGITAEEEKDFLEFFKILKTVPGIQSFTTGKPAGTNPRSVVDNSFSYSITVVFEELADINVYETHPIHTEAAAKYSKYWTKVQVRDTEVLDI</sequence>
<evidence type="ECO:0000313" key="3">
    <source>
        <dbReference type="EMBL" id="MBD1428702.1"/>
    </source>
</evidence>
<protein>
    <submittedName>
        <fullName evidence="3">Dabb family protein</fullName>
    </submittedName>
</protein>
<dbReference type="PROSITE" id="PS51257">
    <property type="entry name" value="PROKAR_LIPOPROTEIN"/>
    <property type="match status" value="1"/>
</dbReference>
<keyword evidence="1" id="KW-0732">Signal</keyword>
<comment type="caution">
    <text evidence="3">The sequence shown here is derived from an EMBL/GenBank/DDBJ whole genome shotgun (WGS) entry which is preliminary data.</text>
</comment>
<reference evidence="3 4" key="1">
    <citation type="submission" date="2020-08" db="EMBL/GenBank/DDBJ databases">
        <title>Sphingobacterium sp. DN04309 isolated from aquaculture water.</title>
        <authorList>
            <person name="Zhang M."/>
        </authorList>
    </citation>
    <scope>NUCLEOTIDE SEQUENCE [LARGE SCALE GENOMIC DNA]</scope>
    <source>
        <strain evidence="3 4">DN04309</strain>
    </source>
</reference>
<dbReference type="PROSITE" id="PS51502">
    <property type="entry name" value="S_R_A_B_BARREL"/>
    <property type="match status" value="1"/>
</dbReference>
<name>A0ABR7YBN3_9SPHI</name>
<evidence type="ECO:0000313" key="4">
    <source>
        <dbReference type="Proteomes" id="UP000651271"/>
    </source>
</evidence>
<feature type="signal peptide" evidence="1">
    <location>
        <begin position="1"/>
        <end position="20"/>
    </location>
</feature>
<dbReference type="EMBL" id="JACOIJ010000004">
    <property type="protein sequence ID" value="MBD1428702.1"/>
    <property type="molecule type" value="Genomic_DNA"/>
</dbReference>
<gene>
    <name evidence="3" type="ORF">H8B04_03805</name>
</gene>
<dbReference type="RefSeq" id="WP_190301499.1">
    <property type="nucleotide sequence ID" value="NZ_JACOIJ010000004.1"/>
</dbReference>
<evidence type="ECO:0000259" key="2">
    <source>
        <dbReference type="PROSITE" id="PS51502"/>
    </source>
</evidence>
<accession>A0ABR7YBN3</accession>
<dbReference type="SMART" id="SM00886">
    <property type="entry name" value="Dabb"/>
    <property type="match status" value="1"/>
</dbReference>
<dbReference type="InterPro" id="IPR011008">
    <property type="entry name" value="Dimeric_a/b-barrel"/>
</dbReference>
<dbReference type="Proteomes" id="UP000651271">
    <property type="component" value="Unassembled WGS sequence"/>
</dbReference>
<feature type="domain" description="Stress-response A/B barrel" evidence="2">
    <location>
        <begin position="41"/>
        <end position="137"/>
    </location>
</feature>
<feature type="chain" id="PRO_5046147260" evidence="1">
    <location>
        <begin position="21"/>
        <end position="142"/>
    </location>
</feature>